<evidence type="ECO:0000313" key="3">
    <source>
        <dbReference type="Proteomes" id="UP000070544"/>
    </source>
</evidence>
<organism evidence="2 3">
    <name type="scientific">Gonapodya prolifera (strain JEL478)</name>
    <name type="common">Monoblepharis prolifera</name>
    <dbReference type="NCBI Taxonomy" id="1344416"/>
    <lineage>
        <taxon>Eukaryota</taxon>
        <taxon>Fungi</taxon>
        <taxon>Fungi incertae sedis</taxon>
        <taxon>Chytridiomycota</taxon>
        <taxon>Chytridiomycota incertae sedis</taxon>
        <taxon>Monoblepharidomycetes</taxon>
        <taxon>Monoblepharidales</taxon>
        <taxon>Gonapodyaceae</taxon>
        <taxon>Gonapodya</taxon>
    </lineage>
</organism>
<sequence>MTERKKTTPLLDDDQADLETLLSDVAVTGSVEESVESDAELTIEQDRDFARLLEAEFGISDDGNEQFSGGDGAGNMSDDDDEPSARRTERETSEARFSEDDDLNLFLRRTDDYNLGDAEDEQTQNASDTPAAPDVELSDEDLLYHIQIEYGVEFSDRDTTRPGGEGNETRTFPGEWDSIEESEDNSSHDERPSRSRVCGRL</sequence>
<evidence type="ECO:0000313" key="2">
    <source>
        <dbReference type="EMBL" id="KXS18992.1"/>
    </source>
</evidence>
<dbReference type="EMBL" id="KQ965740">
    <property type="protein sequence ID" value="KXS18992.1"/>
    <property type="molecule type" value="Genomic_DNA"/>
</dbReference>
<gene>
    <name evidence="2" type="ORF">M427DRAFT_53453</name>
</gene>
<feature type="region of interest" description="Disordered" evidence="1">
    <location>
        <begin position="55"/>
        <end position="140"/>
    </location>
</feature>
<name>A0A139AQJ7_GONPJ</name>
<feature type="region of interest" description="Disordered" evidence="1">
    <location>
        <begin position="153"/>
        <end position="201"/>
    </location>
</feature>
<dbReference type="Proteomes" id="UP000070544">
    <property type="component" value="Unassembled WGS sequence"/>
</dbReference>
<evidence type="ECO:0000256" key="1">
    <source>
        <dbReference type="SAM" id="MobiDB-lite"/>
    </source>
</evidence>
<feature type="compositionally biased region" description="Basic and acidic residues" evidence="1">
    <location>
        <begin position="83"/>
        <end position="98"/>
    </location>
</feature>
<proteinExistence type="predicted"/>
<protein>
    <submittedName>
        <fullName evidence="2">Uncharacterized protein</fullName>
    </submittedName>
</protein>
<dbReference type="AlphaFoldDB" id="A0A139AQJ7"/>
<reference evidence="2 3" key="1">
    <citation type="journal article" date="2015" name="Genome Biol. Evol.">
        <title>Phylogenomic analyses indicate that early fungi evolved digesting cell walls of algal ancestors of land plants.</title>
        <authorList>
            <person name="Chang Y."/>
            <person name="Wang S."/>
            <person name="Sekimoto S."/>
            <person name="Aerts A.L."/>
            <person name="Choi C."/>
            <person name="Clum A."/>
            <person name="LaButti K.M."/>
            <person name="Lindquist E.A."/>
            <person name="Yee Ngan C."/>
            <person name="Ohm R.A."/>
            <person name="Salamov A.A."/>
            <person name="Grigoriev I.V."/>
            <person name="Spatafora J.W."/>
            <person name="Berbee M.L."/>
        </authorList>
    </citation>
    <scope>NUCLEOTIDE SEQUENCE [LARGE SCALE GENOMIC DNA]</scope>
    <source>
        <strain evidence="2 3">JEL478</strain>
    </source>
</reference>
<accession>A0A139AQJ7</accession>
<keyword evidence="3" id="KW-1185">Reference proteome</keyword>